<dbReference type="AlphaFoldDB" id="A0A9Q0HDP2"/>
<keyword evidence="3" id="KW-1185">Reference proteome</keyword>
<protein>
    <submittedName>
        <fullName evidence="2">Uncharacterized protein</fullName>
    </submittedName>
</protein>
<comment type="caution">
    <text evidence="2">The sequence shown here is derived from an EMBL/GenBank/DDBJ whole genome shotgun (WGS) entry which is preliminary data.</text>
</comment>
<evidence type="ECO:0000313" key="3">
    <source>
        <dbReference type="Proteomes" id="UP001141806"/>
    </source>
</evidence>
<evidence type="ECO:0000313" key="2">
    <source>
        <dbReference type="EMBL" id="KAJ4963900.1"/>
    </source>
</evidence>
<accession>A0A9Q0HDP2</accession>
<sequence length="318" mass="35342">MGSLDEEEGRAWDEDFGEGIDDEEVEREEEGGEMEEEGEGEEEVGEEVRGVEVWVRDSGVVLTSSPAIVVEPSSSLRTFGDLQKYQIPHEMRLSQKSLWRGPAKNASNPPLKKTIASRGDPIWASGFITIREGCDPSILLPSTDGMLGSEKGLIVARLLIGLTGIEALPSLVCLLGAFIGPTFLLREIGSPFISTWMPMKLALSNLYVVEILVRGARLLLVVEFVSSLPNEHTCMNMYTLKVTLSLVIHVALFLEGFAKPEACVMEPYLYFEGGLRSDDDAIAKDLWWKRRLRHKICVNNLQEDSMDASFYQRSDGEN</sequence>
<feature type="compositionally biased region" description="Acidic residues" evidence="1">
    <location>
        <begin position="1"/>
        <end position="45"/>
    </location>
</feature>
<feature type="region of interest" description="Disordered" evidence="1">
    <location>
        <begin position="1"/>
        <end position="47"/>
    </location>
</feature>
<evidence type="ECO:0000256" key="1">
    <source>
        <dbReference type="SAM" id="MobiDB-lite"/>
    </source>
</evidence>
<dbReference type="EMBL" id="JAMYWD010000008">
    <property type="protein sequence ID" value="KAJ4963900.1"/>
    <property type="molecule type" value="Genomic_DNA"/>
</dbReference>
<name>A0A9Q0HDP2_9MAGN</name>
<dbReference type="Proteomes" id="UP001141806">
    <property type="component" value="Unassembled WGS sequence"/>
</dbReference>
<gene>
    <name evidence="2" type="ORF">NE237_023839</name>
</gene>
<organism evidence="2 3">
    <name type="scientific">Protea cynaroides</name>
    <dbReference type="NCBI Taxonomy" id="273540"/>
    <lineage>
        <taxon>Eukaryota</taxon>
        <taxon>Viridiplantae</taxon>
        <taxon>Streptophyta</taxon>
        <taxon>Embryophyta</taxon>
        <taxon>Tracheophyta</taxon>
        <taxon>Spermatophyta</taxon>
        <taxon>Magnoliopsida</taxon>
        <taxon>Proteales</taxon>
        <taxon>Proteaceae</taxon>
        <taxon>Protea</taxon>
    </lineage>
</organism>
<reference evidence="2" key="1">
    <citation type="journal article" date="2023" name="Plant J.">
        <title>The genome of the king protea, Protea cynaroides.</title>
        <authorList>
            <person name="Chang J."/>
            <person name="Duong T.A."/>
            <person name="Schoeman C."/>
            <person name="Ma X."/>
            <person name="Roodt D."/>
            <person name="Barker N."/>
            <person name="Li Z."/>
            <person name="Van de Peer Y."/>
            <person name="Mizrachi E."/>
        </authorList>
    </citation>
    <scope>NUCLEOTIDE SEQUENCE</scope>
    <source>
        <tissue evidence="2">Young leaves</tissue>
    </source>
</reference>
<proteinExistence type="predicted"/>